<feature type="compositionally biased region" description="Polar residues" evidence="5">
    <location>
        <begin position="1"/>
        <end position="13"/>
    </location>
</feature>
<accession>A0A8S1ECI3</accession>
<evidence type="ECO:0000256" key="2">
    <source>
        <dbReference type="ARBA" id="ARBA00023054"/>
    </source>
</evidence>
<protein>
    <recommendedName>
        <fullName evidence="3">Guanine nucleotide exchange factor rei</fullName>
    </recommendedName>
</protein>
<comment type="caution">
    <text evidence="6">The sequence shown here is derived from an EMBL/GenBank/DDBJ whole genome shotgun (WGS) entry which is preliminary data.</text>
</comment>
<feature type="coiled-coil region" evidence="4">
    <location>
        <begin position="179"/>
        <end position="234"/>
    </location>
</feature>
<name>A0A8S1ECI3_9PELO</name>
<comment type="similarity">
    <text evidence="1 3">Belongs to the SH3BP5 family.</text>
</comment>
<keyword evidence="3" id="KW-0344">Guanine-nucleotide releasing factor</keyword>
<evidence type="ECO:0000313" key="6">
    <source>
        <dbReference type="EMBL" id="CAB3399668.1"/>
    </source>
</evidence>
<dbReference type="EMBL" id="CADEPM010000002">
    <property type="protein sequence ID" value="CAB3399668.1"/>
    <property type="molecule type" value="Genomic_DNA"/>
</dbReference>
<dbReference type="GO" id="GO:0000139">
    <property type="term" value="C:Golgi membrane"/>
    <property type="evidence" value="ECO:0007669"/>
    <property type="project" value="UniProtKB-SubCell"/>
</dbReference>
<organism evidence="6 7">
    <name type="scientific">Caenorhabditis bovis</name>
    <dbReference type="NCBI Taxonomy" id="2654633"/>
    <lineage>
        <taxon>Eukaryota</taxon>
        <taxon>Metazoa</taxon>
        <taxon>Ecdysozoa</taxon>
        <taxon>Nematoda</taxon>
        <taxon>Chromadorea</taxon>
        <taxon>Rhabditida</taxon>
        <taxon>Rhabditina</taxon>
        <taxon>Rhabditomorpha</taxon>
        <taxon>Rhabditoidea</taxon>
        <taxon>Rhabditidae</taxon>
        <taxon>Peloderinae</taxon>
        <taxon>Caenorhabditis</taxon>
    </lineage>
</organism>
<evidence type="ECO:0000313" key="7">
    <source>
        <dbReference type="Proteomes" id="UP000494206"/>
    </source>
</evidence>
<comment type="subcellular location">
    <subcellularLocation>
        <location evidence="3">Cytoplasmic granule</location>
    </subcellularLocation>
    <subcellularLocation>
        <location evidence="3">Golgi apparatus membrane</location>
    </subcellularLocation>
    <text evidence="3">Localizes to cytoplasmic granules and to Golgi apparatus membrane in growing oocytes. Co-localizes with rab-11.1 at Golgi apparatus membrane in embryos.</text>
</comment>
<dbReference type="PANTHER" id="PTHR19423:SF1">
    <property type="entry name" value="SH3 DOMAIN-BINDING PROTEIN 5"/>
    <property type="match status" value="1"/>
</dbReference>
<evidence type="ECO:0000256" key="5">
    <source>
        <dbReference type="SAM" id="MobiDB-lite"/>
    </source>
</evidence>
<dbReference type="InterPro" id="IPR007940">
    <property type="entry name" value="SH3BP5"/>
</dbReference>
<dbReference type="OrthoDB" id="446789at2759"/>
<feature type="compositionally biased region" description="Basic and acidic residues" evidence="5">
    <location>
        <begin position="14"/>
        <end position="32"/>
    </location>
</feature>
<evidence type="ECO:0000256" key="4">
    <source>
        <dbReference type="SAM" id="Coils"/>
    </source>
</evidence>
<dbReference type="GO" id="GO:0035556">
    <property type="term" value="P:intracellular signal transduction"/>
    <property type="evidence" value="ECO:0007669"/>
    <property type="project" value="UniProtKB-UniRule"/>
</dbReference>
<evidence type="ECO:0000256" key="3">
    <source>
        <dbReference type="RuleBase" id="RU369054"/>
    </source>
</evidence>
<evidence type="ECO:0000256" key="1">
    <source>
        <dbReference type="ARBA" id="ARBA00007796"/>
    </source>
</evidence>
<keyword evidence="3" id="KW-0963">Cytoplasm</keyword>
<dbReference type="Pfam" id="PF05276">
    <property type="entry name" value="SH3BP5"/>
    <property type="match status" value="1"/>
</dbReference>
<dbReference type="Proteomes" id="UP000494206">
    <property type="component" value="Unassembled WGS sequence"/>
</dbReference>
<gene>
    <name evidence="6" type="ORF">CBOVIS_LOCUS2757</name>
</gene>
<dbReference type="GO" id="GO:0004860">
    <property type="term" value="F:protein kinase inhibitor activity"/>
    <property type="evidence" value="ECO:0007669"/>
    <property type="project" value="TreeGrafter"/>
</dbReference>
<feature type="region of interest" description="Disordered" evidence="5">
    <location>
        <begin position="1"/>
        <end position="32"/>
    </location>
</feature>
<reference evidence="6 7" key="1">
    <citation type="submission" date="2020-04" db="EMBL/GenBank/DDBJ databases">
        <authorList>
            <person name="Laetsch R D."/>
            <person name="Stevens L."/>
            <person name="Kumar S."/>
            <person name="Blaxter L. M."/>
        </authorList>
    </citation>
    <scope>NUCLEOTIDE SEQUENCE [LARGE SCALE GENOMIC DNA]</scope>
</reference>
<comment type="subunit">
    <text evidence="3">Binds preferentially to the GDP-bound form of rab-11.1.</text>
</comment>
<dbReference type="AlphaFoldDB" id="A0A8S1ECI3"/>
<dbReference type="GO" id="GO:0005085">
    <property type="term" value="F:guanyl-nucleotide exchange factor activity"/>
    <property type="evidence" value="ECO:0007669"/>
    <property type="project" value="UniProtKB-UniRule"/>
</dbReference>
<dbReference type="PANTHER" id="PTHR19423">
    <property type="entry name" value="SH3 DOMAIN-BINDING PROTEIN 5"/>
    <property type="match status" value="1"/>
</dbReference>
<comment type="function">
    <text evidence="3">Guanine nucleotide exchange factor for Rab GTPase Rab-11.1.</text>
</comment>
<keyword evidence="2 3" id="KW-0175">Coiled coil</keyword>
<sequence>MSIAATSSDASTEISDRDSRFSCEDEEHPPLESRHLNLIHEELEKLNIATDVINKMEVQLDSARAEFRETQVQWSEKLKELSKQYSSQIAKARPYYELKIEERKLREESQKAAERFERATSLLAVAKQQVCLTQDSLSRQTSVLPECLEVLNHHIQRVSEVEEERMMAEALHASKAYSMLQLAEKIRAMEKENRSAIKKSRHYFEKRLEFTRILEQQKATILKLEAEVRQKKSDYTTSLRNLERISEQIHEERSTGSSDVGSMDHVETESFAGSECNGIPGNPPPYAPTAPPPYEDQYIIEKDDDSLVLNMMKEEQEECGDKRNSRSLGSGVILLAQQLMGNSTEKQQISFSKFGEEADISYHTRPAGLSPSSDNSEVSSLSSFNIADDDTVSKMLMSHSELIKDIENATDRVGSILKPTMKSVSDVQQQPQPQHA</sequence>
<proteinExistence type="inferred from homology"/>
<dbReference type="GO" id="GO:0017124">
    <property type="term" value="F:SH3 domain binding"/>
    <property type="evidence" value="ECO:0007669"/>
    <property type="project" value="UniProtKB-UniRule"/>
</dbReference>
<keyword evidence="7" id="KW-1185">Reference proteome</keyword>
<feature type="coiled-coil region" evidence="4">
    <location>
        <begin position="46"/>
        <end position="73"/>
    </location>
</feature>